<dbReference type="Pfam" id="PF04185">
    <property type="entry name" value="Phosphoesterase"/>
    <property type="match status" value="1"/>
</dbReference>
<organism evidence="3 4">
    <name type="scientific">Rhodovulum sulfidophilum</name>
    <name type="common">Rhodobacter sulfidophilus</name>
    <dbReference type="NCBI Taxonomy" id="35806"/>
    <lineage>
        <taxon>Bacteria</taxon>
        <taxon>Pseudomonadati</taxon>
        <taxon>Pseudomonadota</taxon>
        <taxon>Alphaproteobacteria</taxon>
        <taxon>Rhodobacterales</taxon>
        <taxon>Paracoccaceae</taxon>
        <taxon>Rhodovulum</taxon>
    </lineage>
</organism>
<protein>
    <recommendedName>
        <fullName evidence="5">Phospholipase C</fullName>
    </recommendedName>
</protein>
<evidence type="ECO:0000256" key="1">
    <source>
        <dbReference type="ARBA" id="ARBA00022801"/>
    </source>
</evidence>
<dbReference type="AlphaFoldDB" id="A0A2W5NDB0"/>
<feature type="signal peptide" evidence="2">
    <location>
        <begin position="1"/>
        <end position="25"/>
    </location>
</feature>
<dbReference type="Proteomes" id="UP000249185">
    <property type="component" value="Unassembled WGS sequence"/>
</dbReference>
<dbReference type="PANTHER" id="PTHR31956">
    <property type="entry name" value="NON-SPECIFIC PHOSPHOLIPASE C4-RELATED"/>
    <property type="match status" value="1"/>
</dbReference>
<evidence type="ECO:0000313" key="4">
    <source>
        <dbReference type="Proteomes" id="UP000249185"/>
    </source>
</evidence>
<keyword evidence="1" id="KW-0378">Hydrolase</keyword>
<dbReference type="InterPro" id="IPR007312">
    <property type="entry name" value="Phosphoesterase"/>
</dbReference>
<proteinExistence type="predicted"/>
<dbReference type="Gene3D" id="3.40.720.10">
    <property type="entry name" value="Alkaline Phosphatase, subunit A"/>
    <property type="match status" value="2"/>
</dbReference>
<dbReference type="InterPro" id="IPR017850">
    <property type="entry name" value="Alkaline_phosphatase_core_sf"/>
</dbReference>
<name>A0A2W5NDB0_RHOSU</name>
<comment type="caution">
    <text evidence="3">The sequence shown here is derived from an EMBL/GenBank/DDBJ whole genome shotgun (WGS) entry which is preliminary data.</text>
</comment>
<dbReference type="PANTHER" id="PTHR31956:SF1">
    <property type="entry name" value="NON-SPECIFIC PHOSPHOLIPASE C1"/>
    <property type="match status" value="1"/>
</dbReference>
<dbReference type="GO" id="GO:0042578">
    <property type="term" value="F:phosphoric ester hydrolase activity"/>
    <property type="evidence" value="ECO:0007669"/>
    <property type="project" value="UniProtKB-ARBA"/>
</dbReference>
<feature type="chain" id="PRO_5016056204" description="Phospholipase C" evidence="2">
    <location>
        <begin position="26"/>
        <end position="545"/>
    </location>
</feature>
<accession>A0A2W5NDB0</accession>
<gene>
    <name evidence="3" type="ORF">DI556_05065</name>
</gene>
<dbReference type="GO" id="GO:0009395">
    <property type="term" value="P:phospholipid catabolic process"/>
    <property type="evidence" value="ECO:0007669"/>
    <property type="project" value="TreeGrafter"/>
</dbReference>
<sequence>MRRRKFVQIAGATAASAALPGIAAARGPSVAADRGAALDHVVVLMFENRSFDNLLGRLYEPGEVRAFEGVIGKDLRNPIPDWAEHGAEAGSVPYGVAPDMNTPRPDPGEEYPHINTDLFGILDPANRFKPLSKMVAPWNAPDDPGRRPTMDGFVADYIGAFTAEMGRQPTYAEYSQIMTGYTPGQMPVLSTLAKGFATFDHWFCEVPSQTFTNRSFFHAATASGFVLNYPPADAFPVRNTAETLFERLEAKGLTWRVYCDAPSPMSFTGIIHAARLRGRFATNFSTVADFLEDAEAGRLPTYAFIEPNMWHGHNDMHPPIAALLRGLPFDEPSSLLGGEALLAQIYDAVRSSASPDGSNHRNTLLLVVFDEAGGTYDHVPPPPAPPPDPAAPAGQMGFTFDRSGQRLPAIAISAWIPERAVVTGEYRATSLIRTMRERWGLGAPLTARDAIARDIAPVLSLENPREPDAWPEVAPRPVPEFDAALFPPDRPLSVLGKGALRAALAFEESLGAKVPALAHGDAITGAEAVDMLRDGGFDLFPGLRA</sequence>
<keyword evidence="2" id="KW-0732">Signal</keyword>
<dbReference type="EMBL" id="QFPW01000002">
    <property type="protein sequence ID" value="PZQ51526.1"/>
    <property type="molecule type" value="Genomic_DNA"/>
</dbReference>
<evidence type="ECO:0008006" key="5">
    <source>
        <dbReference type="Google" id="ProtNLM"/>
    </source>
</evidence>
<evidence type="ECO:0000256" key="2">
    <source>
        <dbReference type="SAM" id="SignalP"/>
    </source>
</evidence>
<evidence type="ECO:0000313" key="3">
    <source>
        <dbReference type="EMBL" id="PZQ51526.1"/>
    </source>
</evidence>
<reference evidence="3 4" key="1">
    <citation type="submission" date="2017-08" db="EMBL/GenBank/DDBJ databases">
        <title>Infants hospitalized years apart are colonized by the same room-sourced microbial strains.</title>
        <authorList>
            <person name="Brooks B."/>
            <person name="Olm M.R."/>
            <person name="Firek B.A."/>
            <person name="Baker R."/>
            <person name="Thomas B.C."/>
            <person name="Morowitz M.J."/>
            <person name="Banfield J.F."/>
        </authorList>
    </citation>
    <scope>NUCLEOTIDE SEQUENCE [LARGE SCALE GENOMIC DNA]</scope>
    <source>
        <strain evidence="3">S2_005_002_R2_34</strain>
    </source>
</reference>